<reference evidence="6" key="1">
    <citation type="submission" date="2025-08" db="UniProtKB">
        <authorList>
            <consortium name="RefSeq"/>
        </authorList>
    </citation>
    <scope>IDENTIFICATION</scope>
    <source>
        <tissue evidence="6">Entire body</tissue>
    </source>
</reference>
<dbReference type="GO" id="GO:0005507">
    <property type="term" value="F:copper ion binding"/>
    <property type="evidence" value="ECO:0007669"/>
    <property type="project" value="InterPro"/>
</dbReference>
<dbReference type="Proteomes" id="UP000192223">
    <property type="component" value="Unplaced"/>
</dbReference>
<dbReference type="OrthoDB" id="547291at2759"/>
<evidence type="ECO:0000256" key="1">
    <source>
        <dbReference type="ARBA" id="ARBA00023157"/>
    </source>
</evidence>
<protein>
    <submittedName>
        <fullName evidence="6">Lysyl oxidase homolog 2B</fullName>
    </submittedName>
</protein>
<dbReference type="InterPro" id="IPR050912">
    <property type="entry name" value="LOX-like_protein"/>
</dbReference>
<dbReference type="FunFam" id="3.10.250.10:FF:000035">
    <property type="entry name" value="Lysyl oxidase-like 2"/>
    <property type="match status" value="1"/>
</dbReference>
<feature type="disulfide bond" evidence="2">
    <location>
        <begin position="223"/>
        <end position="284"/>
    </location>
</feature>
<sequence>MHLNYNRFLFFLVLASFLFPFCNCNNDHEDLKAKKAGLIKKHIKRLRKEDGAIKLVGGRDEFEGNLEILHRGRWGSICDDEWDSLEASVVCKQLGYDEKHAKATTSSHFGLSKRKFWMDNIYCNGTEKELTLCRFNGWGNSDCDINEAAGVICIDKIKHQNYSSSVFNKQEIALTKLGKFRKIALKGGRIPEEGFVQIKKSNNGLWYTVCGEGFSLLEGLVICKTLNKGFAKYALQTNAFRVLGNYSGIAGLQCRGNETHLSECVYNNLFKGECPSGVVATVQCVKDMADLVINHLEIIRTAHLEDRSMYFLQCAMEENCLASRAYDIQREDPYWFYRTRRLLKFTASIFNGGTADFRPFLPKHMWEWHMCHMHFHSMEIFATFDIYDGKGVRVAEGHKASFCLEDNQCSPGVLPRYACANFGDQGISVNCTDIYLYSVDCQWVDITELMPGLYTMKVAVNPEFKVPEMNYENNAAVCQLIYSGTYVAITNCKLQKP</sequence>
<feature type="domain" description="SRCR" evidence="4">
    <location>
        <begin position="53"/>
        <end position="154"/>
    </location>
</feature>
<keyword evidence="3" id="KW-0732">Signal</keyword>
<evidence type="ECO:0000259" key="4">
    <source>
        <dbReference type="PROSITE" id="PS50287"/>
    </source>
</evidence>
<dbReference type="PROSITE" id="PS00420">
    <property type="entry name" value="SRCR_1"/>
    <property type="match status" value="1"/>
</dbReference>
<evidence type="ECO:0000313" key="6">
    <source>
        <dbReference type="RefSeq" id="XP_018336928.1"/>
    </source>
</evidence>
<feature type="signal peptide" evidence="3">
    <location>
        <begin position="1"/>
        <end position="24"/>
    </location>
</feature>
<evidence type="ECO:0000256" key="2">
    <source>
        <dbReference type="PROSITE-ProRule" id="PRU00196"/>
    </source>
</evidence>
<dbReference type="GeneID" id="108745274"/>
<dbReference type="PROSITE" id="PS50287">
    <property type="entry name" value="SRCR_2"/>
    <property type="match status" value="2"/>
</dbReference>
<dbReference type="InterPro" id="IPR001190">
    <property type="entry name" value="SRCR"/>
</dbReference>
<dbReference type="STRING" id="224129.A0A1W4XWS8"/>
<dbReference type="PANTHER" id="PTHR45817">
    <property type="entry name" value="LYSYL OXIDASE-LIKE-RELATED"/>
    <property type="match status" value="1"/>
</dbReference>
<dbReference type="Pfam" id="PF00530">
    <property type="entry name" value="SRCR"/>
    <property type="match status" value="2"/>
</dbReference>
<dbReference type="InterPro" id="IPR036772">
    <property type="entry name" value="SRCR-like_dom_sf"/>
</dbReference>
<dbReference type="GO" id="GO:0004720">
    <property type="term" value="F:protein-lysine 6-oxidase activity"/>
    <property type="evidence" value="ECO:0007669"/>
    <property type="project" value="TreeGrafter"/>
</dbReference>
<feature type="chain" id="PRO_5010742898" evidence="3">
    <location>
        <begin position="25"/>
        <end position="497"/>
    </location>
</feature>
<dbReference type="Pfam" id="PF01186">
    <property type="entry name" value="Lysyl_oxidase"/>
    <property type="match status" value="1"/>
</dbReference>
<proteinExistence type="predicted"/>
<dbReference type="PANTHER" id="PTHR45817:SF4">
    <property type="entry name" value="LYSYL OXIDASE-LIKE-RELATED"/>
    <property type="match status" value="1"/>
</dbReference>
<dbReference type="FunCoup" id="A0A1W4XWS8">
    <property type="interactions" value="78"/>
</dbReference>
<feature type="disulfide bond" evidence="2">
    <location>
        <begin position="210"/>
        <end position="274"/>
    </location>
</feature>
<dbReference type="AlphaFoldDB" id="A0A1W4XWS8"/>
<feature type="disulfide bond" evidence="2">
    <location>
        <begin position="123"/>
        <end position="133"/>
    </location>
</feature>
<dbReference type="InParanoid" id="A0A1W4XWS8"/>
<evidence type="ECO:0000313" key="5">
    <source>
        <dbReference type="Proteomes" id="UP000192223"/>
    </source>
</evidence>
<dbReference type="PRINTS" id="PR00258">
    <property type="entry name" value="SPERACTRCPTR"/>
</dbReference>
<name>A0A1W4XWS8_AGRPL</name>
<evidence type="ECO:0000256" key="3">
    <source>
        <dbReference type="SAM" id="SignalP"/>
    </source>
</evidence>
<comment type="caution">
    <text evidence="2">Lacks conserved residue(s) required for the propagation of feature annotation.</text>
</comment>
<dbReference type="SMART" id="SM00202">
    <property type="entry name" value="SR"/>
    <property type="match status" value="2"/>
</dbReference>
<dbReference type="SUPFAM" id="SSF56487">
    <property type="entry name" value="SRCR-like"/>
    <property type="match status" value="2"/>
</dbReference>
<dbReference type="GO" id="GO:0005615">
    <property type="term" value="C:extracellular space"/>
    <property type="evidence" value="ECO:0007669"/>
    <property type="project" value="TreeGrafter"/>
</dbReference>
<gene>
    <name evidence="6" type="primary">LOC108745274</name>
</gene>
<feature type="disulfide bond" evidence="2">
    <location>
        <begin position="254"/>
        <end position="264"/>
    </location>
</feature>
<organism evidence="5 6">
    <name type="scientific">Agrilus planipennis</name>
    <name type="common">Emerald ash borer</name>
    <name type="synonym">Agrilus marcopoli</name>
    <dbReference type="NCBI Taxonomy" id="224129"/>
    <lineage>
        <taxon>Eukaryota</taxon>
        <taxon>Metazoa</taxon>
        <taxon>Ecdysozoa</taxon>
        <taxon>Arthropoda</taxon>
        <taxon>Hexapoda</taxon>
        <taxon>Insecta</taxon>
        <taxon>Pterygota</taxon>
        <taxon>Neoptera</taxon>
        <taxon>Endopterygota</taxon>
        <taxon>Coleoptera</taxon>
        <taxon>Polyphaga</taxon>
        <taxon>Elateriformia</taxon>
        <taxon>Buprestoidea</taxon>
        <taxon>Buprestidae</taxon>
        <taxon>Agrilinae</taxon>
        <taxon>Agrilus</taxon>
    </lineage>
</organism>
<dbReference type="Gene3D" id="3.10.250.10">
    <property type="entry name" value="SRCR-like domain"/>
    <property type="match status" value="2"/>
</dbReference>
<keyword evidence="1 2" id="KW-1015">Disulfide bond</keyword>
<accession>A0A1W4XWS8</accession>
<dbReference type="PRINTS" id="PR00074">
    <property type="entry name" value="LYSYLOXIDASE"/>
</dbReference>
<dbReference type="InterPro" id="IPR001695">
    <property type="entry name" value="Lysyl_oxidase"/>
</dbReference>
<keyword evidence="5" id="KW-1185">Reference proteome</keyword>
<feature type="domain" description="SRCR" evidence="4">
    <location>
        <begin position="183"/>
        <end position="285"/>
    </location>
</feature>
<dbReference type="GO" id="GO:0016020">
    <property type="term" value="C:membrane"/>
    <property type="evidence" value="ECO:0007669"/>
    <property type="project" value="InterPro"/>
</dbReference>
<dbReference type="RefSeq" id="XP_018336928.1">
    <property type="nucleotide sequence ID" value="XM_018481426.1"/>
</dbReference>
<dbReference type="KEGG" id="apln:108745274"/>